<dbReference type="InterPro" id="IPR006600">
    <property type="entry name" value="HTH_CenpB_DNA-bd_dom"/>
</dbReference>
<evidence type="ECO:0000256" key="1">
    <source>
        <dbReference type="ARBA" id="ARBA00023125"/>
    </source>
</evidence>
<dbReference type="PANTHER" id="PTHR19303:SF70">
    <property type="entry name" value="HTH CENPB-TYPE DOMAIN-CONTAINING PROTEIN"/>
    <property type="match status" value="1"/>
</dbReference>
<feature type="compositionally biased region" description="Polar residues" evidence="3">
    <location>
        <begin position="362"/>
        <end position="393"/>
    </location>
</feature>
<dbReference type="SMART" id="SM00674">
    <property type="entry name" value="CENPB"/>
    <property type="match status" value="1"/>
</dbReference>
<feature type="region of interest" description="Disordered" evidence="3">
    <location>
        <begin position="127"/>
        <end position="151"/>
    </location>
</feature>
<dbReference type="InterPro" id="IPR009057">
    <property type="entry name" value="Homeodomain-like_sf"/>
</dbReference>
<reference evidence="5" key="1">
    <citation type="submission" date="2020-05" db="EMBL/GenBank/DDBJ databases">
        <title>Mycena genomes resolve the evolution of fungal bioluminescence.</title>
        <authorList>
            <person name="Tsai I.J."/>
        </authorList>
    </citation>
    <scope>NUCLEOTIDE SEQUENCE</scope>
    <source>
        <strain evidence="5">171206Taipei</strain>
    </source>
</reference>
<dbReference type="GO" id="GO:0003677">
    <property type="term" value="F:DNA binding"/>
    <property type="evidence" value="ECO:0007669"/>
    <property type="project" value="UniProtKB-KW"/>
</dbReference>
<dbReference type="Proteomes" id="UP000636479">
    <property type="component" value="Unassembled WGS sequence"/>
</dbReference>
<evidence type="ECO:0000259" key="4">
    <source>
        <dbReference type="PROSITE" id="PS51253"/>
    </source>
</evidence>
<dbReference type="PANTHER" id="PTHR19303">
    <property type="entry name" value="TRANSPOSON"/>
    <property type="match status" value="1"/>
</dbReference>
<comment type="caution">
    <text evidence="5">The sequence shown here is derived from an EMBL/GenBank/DDBJ whole genome shotgun (WGS) entry which is preliminary data.</text>
</comment>
<feature type="region of interest" description="Disordered" evidence="3">
    <location>
        <begin position="327"/>
        <end position="422"/>
    </location>
</feature>
<evidence type="ECO:0000256" key="2">
    <source>
        <dbReference type="ARBA" id="ARBA00023242"/>
    </source>
</evidence>
<name>A0A8H6W153_9AGAR</name>
<sequence length="522" mass="57692">MQPSGFYHQQDWGYPTPNPSPQVEPRTGPIRNSGPLTRRQRAALQHEPSRPATPGQSPHHDQFAHSLADTTTPTYHSPLTPTSSTSSFSPYRASFFAAHSRSNSISTNPRSASPALSTISALTSISSHSVPKSFGSTTAAHSESERPKKQRLFNTQRREICEFHLSHPNARQEDIARQFGVERSTVSKILKNKTKWLNIDVNETLKIAKHRPSKFPEIEVDMVKWLLECRDNNVILSDAQIRNKAKEIALSLGVGEDRFKASSGWIENFKHRHGVKAGIWQGEGKNVRAARALGLGPPADAPPPILSQSDLIAFDNDATMEELEHVGLLPPPSSSARPPHIDEATDQPAWLSNPVEPPTTHPVRQSAQIETASETPSWLSQPADTQPLTTQQPLAPAWLPQSTDSIPSPHQHQHQPPPLVQRTLSDPGPSTVQYSPTVEMNDQGHVFEALYERAPQRPASLSEAEVALTTVINFFDTAGQNMVQPHERDVLATLKYTLFQATSSLPYDRTTIAYEQGQQVVR</sequence>
<dbReference type="Pfam" id="PF04218">
    <property type="entry name" value="CENP-B_N"/>
    <property type="match status" value="1"/>
</dbReference>
<dbReference type="GeneID" id="59347853"/>
<gene>
    <name evidence="5" type="ORF">MIND_00867800</name>
</gene>
<feature type="compositionally biased region" description="Low complexity" evidence="3">
    <location>
        <begin position="70"/>
        <end position="88"/>
    </location>
</feature>
<accession>A0A8H6W153</accession>
<evidence type="ECO:0000313" key="6">
    <source>
        <dbReference type="Proteomes" id="UP000636479"/>
    </source>
</evidence>
<feature type="domain" description="HTH CENPB-type" evidence="4">
    <location>
        <begin position="206"/>
        <end position="279"/>
    </location>
</feature>
<keyword evidence="2" id="KW-0539">Nucleus</keyword>
<evidence type="ECO:0000313" key="5">
    <source>
        <dbReference type="EMBL" id="KAF7299191.1"/>
    </source>
</evidence>
<keyword evidence="6" id="KW-1185">Reference proteome</keyword>
<feature type="compositionally biased region" description="Polar residues" evidence="3">
    <location>
        <begin position="128"/>
        <end position="141"/>
    </location>
</feature>
<dbReference type="AlphaFoldDB" id="A0A8H6W153"/>
<dbReference type="RefSeq" id="XP_037218579.1">
    <property type="nucleotide sequence ID" value="XM_037365337.1"/>
</dbReference>
<protein>
    <submittedName>
        <fullName evidence="5">HTH CENPB-type domain-containing protein</fullName>
    </submittedName>
</protein>
<dbReference type="Pfam" id="PF03221">
    <property type="entry name" value="HTH_Tnp_Tc5"/>
    <property type="match status" value="1"/>
</dbReference>
<dbReference type="Gene3D" id="1.10.10.60">
    <property type="entry name" value="Homeodomain-like"/>
    <property type="match status" value="2"/>
</dbReference>
<dbReference type="InterPro" id="IPR050863">
    <property type="entry name" value="CenT-Element_Derived"/>
</dbReference>
<feature type="region of interest" description="Disordered" evidence="3">
    <location>
        <begin position="1"/>
        <end position="88"/>
    </location>
</feature>
<evidence type="ECO:0000256" key="3">
    <source>
        <dbReference type="SAM" id="MobiDB-lite"/>
    </source>
</evidence>
<dbReference type="OrthoDB" id="9909311at2759"/>
<keyword evidence="1" id="KW-0238">DNA-binding</keyword>
<dbReference type="PROSITE" id="PS51253">
    <property type="entry name" value="HTH_CENPB"/>
    <property type="match status" value="1"/>
</dbReference>
<dbReference type="SUPFAM" id="SSF46689">
    <property type="entry name" value="Homeodomain-like"/>
    <property type="match status" value="2"/>
</dbReference>
<proteinExistence type="predicted"/>
<dbReference type="EMBL" id="JACAZF010000007">
    <property type="protein sequence ID" value="KAF7299191.1"/>
    <property type="molecule type" value="Genomic_DNA"/>
</dbReference>
<organism evidence="5 6">
    <name type="scientific">Mycena indigotica</name>
    <dbReference type="NCBI Taxonomy" id="2126181"/>
    <lineage>
        <taxon>Eukaryota</taxon>
        <taxon>Fungi</taxon>
        <taxon>Dikarya</taxon>
        <taxon>Basidiomycota</taxon>
        <taxon>Agaricomycotina</taxon>
        <taxon>Agaricomycetes</taxon>
        <taxon>Agaricomycetidae</taxon>
        <taxon>Agaricales</taxon>
        <taxon>Marasmiineae</taxon>
        <taxon>Mycenaceae</taxon>
        <taxon>Mycena</taxon>
    </lineage>
</organism>
<dbReference type="InterPro" id="IPR007889">
    <property type="entry name" value="HTH_Psq"/>
</dbReference>
<dbReference type="GO" id="GO:0005634">
    <property type="term" value="C:nucleus"/>
    <property type="evidence" value="ECO:0007669"/>
    <property type="project" value="TreeGrafter"/>
</dbReference>